<accession>A0AA40C1Y5</accession>
<evidence type="ECO:0000313" key="2">
    <source>
        <dbReference type="EMBL" id="KAK0621844.1"/>
    </source>
</evidence>
<comment type="caution">
    <text evidence="2">The sequence shown here is derived from an EMBL/GenBank/DDBJ whole genome shotgun (WGS) entry which is preliminary data.</text>
</comment>
<keyword evidence="3" id="KW-1185">Reference proteome</keyword>
<gene>
    <name evidence="2" type="ORF">B0T17DRAFT_509155</name>
</gene>
<organism evidence="2 3">
    <name type="scientific">Bombardia bombarda</name>
    <dbReference type="NCBI Taxonomy" id="252184"/>
    <lineage>
        <taxon>Eukaryota</taxon>
        <taxon>Fungi</taxon>
        <taxon>Dikarya</taxon>
        <taxon>Ascomycota</taxon>
        <taxon>Pezizomycotina</taxon>
        <taxon>Sordariomycetes</taxon>
        <taxon>Sordariomycetidae</taxon>
        <taxon>Sordariales</taxon>
        <taxon>Lasiosphaeriaceae</taxon>
        <taxon>Bombardia</taxon>
    </lineage>
</organism>
<evidence type="ECO:0000313" key="3">
    <source>
        <dbReference type="Proteomes" id="UP001174934"/>
    </source>
</evidence>
<dbReference type="Proteomes" id="UP001174934">
    <property type="component" value="Unassembled WGS sequence"/>
</dbReference>
<protein>
    <submittedName>
        <fullName evidence="2">Uncharacterized protein</fullName>
    </submittedName>
</protein>
<reference evidence="2" key="1">
    <citation type="submission" date="2023-06" db="EMBL/GenBank/DDBJ databases">
        <title>Genome-scale phylogeny and comparative genomics of the fungal order Sordariales.</title>
        <authorList>
            <consortium name="Lawrence Berkeley National Laboratory"/>
            <person name="Hensen N."/>
            <person name="Bonometti L."/>
            <person name="Westerberg I."/>
            <person name="Brannstrom I.O."/>
            <person name="Guillou S."/>
            <person name="Cros-Aarteil S."/>
            <person name="Calhoun S."/>
            <person name="Haridas S."/>
            <person name="Kuo A."/>
            <person name="Mondo S."/>
            <person name="Pangilinan J."/>
            <person name="Riley R."/>
            <person name="LaButti K."/>
            <person name="Andreopoulos B."/>
            <person name="Lipzen A."/>
            <person name="Chen C."/>
            <person name="Yanf M."/>
            <person name="Daum C."/>
            <person name="Ng V."/>
            <person name="Clum A."/>
            <person name="Steindorff A."/>
            <person name="Ohm R."/>
            <person name="Martin F."/>
            <person name="Silar P."/>
            <person name="Natvig D."/>
            <person name="Lalanne C."/>
            <person name="Gautier V."/>
            <person name="Ament-velasquez S.L."/>
            <person name="Kruys A."/>
            <person name="Hutchinson M.I."/>
            <person name="Powell A.J."/>
            <person name="Barry K."/>
            <person name="Miller A.N."/>
            <person name="Grigoriev I.V."/>
            <person name="Debuchy R."/>
            <person name="Gladieux P."/>
            <person name="Thoren M.H."/>
            <person name="Johannesson H."/>
        </authorList>
    </citation>
    <scope>NUCLEOTIDE SEQUENCE</scope>
    <source>
        <strain evidence="2">SMH3391-2</strain>
    </source>
</reference>
<feature type="region of interest" description="Disordered" evidence="1">
    <location>
        <begin position="1"/>
        <end position="21"/>
    </location>
</feature>
<feature type="region of interest" description="Disordered" evidence="1">
    <location>
        <begin position="33"/>
        <end position="75"/>
    </location>
</feature>
<sequence>MEPAAAAAPVPTPPLSQDNTILSHLETTCRRLREENATRPPESGPASVHLMLLRGQQLPQKSPISPPPRRDSDYKADLDIASYDEGFNDDYEEGYAAGFLAAEAVF</sequence>
<evidence type="ECO:0000256" key="1">
    <source>
        <dbReference type="SAM" id="MobiDB-lite"/>
    </source>
</evidence>
<proteinExistence type="predicted"/>
<name>A0AA40C1Y5_9PEZI</name>
<dbReference type="EMBL" id="JAULSR010000004">
    <property type="protein sequence ID" value="KAK0621844.1"/>
    <property type="molecule type" value="Genomic_DNA"/>
</dbReference>
<dbReference type="AlphaFoldDB" id="A0AA40C1Y5"/>